<dbReference type="AlphaFoldDB" id="A0AAF0ZG06"/>
<protein>
    <submittedName>
        <fullName evidence="1">Uncharacterized protein</fullName>
    </submittedName>
</protein>
<gene>
    <name evidence="1" type="ORF">MTR67_031338</name>
</gene>
<accession>A0AAF0ZG06</accession>
<evidence type="ECO:0000313" key="1">
    <source>
        <dbReference type="EMBL" id="WMV37953.1"/>
    </source>
</evidence>
<organism evidence="1 2">
    <name type="scientific">Solanum verrucosum</name>
    <dbReference type="NCBI Taxonomy" id="315347"/>
    <lineage>
        <taxon>Eukaryota</taxon>
        <taxon>Viridiplantae</taxon>
        <taxon>Streptophyta</taxon>
        <taxon>Embryophyta</taxon>
        <taxon>Tracheophyta</taxon>
        <taxon>Spermatophyta</taxon>
        <taxon>Magnoliopsida</taxon>
        <taxon>eudicotyledons</taxon>
        <taxon>Gunneridae</taxon>
        <taxon>Pentapetalae</taxon>
        <taxon>asterids</taxon>
        <taxon>lamiids</taxon>
        <taxon>Solanales</taxon>
        <taxon>Solanaceae</taxon>
        <taxon>Solanoideae</taxon>
        <taxon>Solaneae</taxon>
        <taxon>Solanum</taxon>
    </lineage>
</organism>
<proteinExistence type="predicted"/>
<dbReference type="EMBL" id="CP133618">
    <property type="protein sequence ID" value="WMV37953.1"/>
    <property type="molecule type" value="Genomic_DNA"/>
</dbReference>
<name>A0AAF0ZG06_SOLVR</name>
<dbReference type="Proteomes" id="UP001234989">
    <property type="component" value="Chromosome 7"/>
</dbReference>
<sequence length="220" mass="25561">MKALKEKLKECSKIEKGNLQIQRSKLLNKMADLDSLLNKRALTEEAATLKAEIVMEYEELIKNEECAWRQRSRILWLKEGDNNTKFFHNSANAHKRSNHIDQLEVEGKIITEPDRVKEEIIQFYEKLYSETERWRPDGNLVNCPSISEKERSQQQAKFEEQEVYKCLKLCAIDKAPGPDGYTMGFSSNVGKLLSRTSWRPSIISMSRKCLRRVSMPPILP</sequence>
<keyword evidence="2" id="KW-1185">Reference proteome</keyword>
<reference evidence="1" key="1">
    <citation type="submission" date="2023-08" db="EMBL/GenBank/DDBJ databases">
        <title>A de novo genome assembly of Solanum verrucosum Schlechtendal, a Mexican diploid species geographically isolated from the other diploid A-genome species in potato relatives.</title>
        <authorList>
            <person name="Hosaka K."/>
        </authorList>
    </citation>
    <scope>NUCLEOTIDE SEQUENCE</scope>
    <source>
        <tissue evidence="1">Young leaves</tissue>
    </source>
</reference>
<evidence type="ECO:0000313" key="2">
    <source>
        <dbReference type="Proteomes" id="UP001234989"/>
    </source>
</evidence>